<evidence type="ECO:0000256" key="4">
    <source>
        <dbReference type="ARBA" id="ARBA00022692"/>
    </source>
</evidence>
<dbReference type="OrthoDB" id="9815830at2"/>
<evidence type="ECO:0000256" key="9">
    <source>
        <dbReference type="ARBA" id="ARBA00035120"/>
    </source>
</evidence>
<feature type="transmembrane region" description="Helical" evidence="11">
    <location>
        <begin position="96"/>
        <end position="116"/>
    </location>
</feature>
<protein>
    <recommendedName>
        <fullName evidence="11">Fluoride-specific ion channel FluC</fullName>
    </recommendedName>
</protein>
<keyword evidence="8 11" id="KW-0407">Ion channel</keyword>
<name>A0A2Z5G7S9_9BACT</name>
<gene>
    <name evidence="11" type="primary">fluC</name>
    <name evidence="11" type="synonym">crcB</name>
    <name evidence="12" type="ORF">ACPOL_5506</name>
</gene>
<evidence type="ECO:0000256" key="3">
    <source>
        <dbReference type="ARBA" id="ARBA00022519"/>
    </source>
</evidence>
<dbReference type="HAMAP" id="MF_00454">
    <property type="entry name" value="FluC"/>
    <property type="match status" value="1"/>
</dbReference>
<dbReference type="NCBIfam" id="TIGR00494">
    <property type="entry name" value="crcB"/>
    <property type="match status" value="1"/>
</dbReference>
<evidence type="ECO:0000256" key="11">
    <source>
        <dbReference type="HAMAP-Rule" id="MF_00454"/>
    </source>
</evidence>
<keyword evidence="3" id="KW-0997">Cell inner membrane</keyword>
<keyword evidence="11" id="KW-0479">Metal-binding</keyword>
<keyword evidence="4 11" id="KW-0812">Transmembrane</keyword>
<feature type="binding site" evidence="11">
    <location>
        <position position="74"/>
    </location>
    <ligand>
        <name>Na(+)</name>
        <dbReference type="ChEBI" id="CHEBI:29101"/>
        <note>structural</note>
    </ligand>
</feature>
<dbReference type="GO" id="GO:0140114">
    <property type="term" value="P:cellular detoxification of fluoride"/>
    <property type="evidence" value="ECO:0007669"/>
    <property type="project" value="UniProtKB-UniRule"/>
</dbReference>
<comment type="catalytic activity">
    <reaction evidence="10">
        <text>fluoride(in) = fluoride(out)</text>
        <dbReference type="Rhea" id="RHEA:76159"/>
        <dbReference type="ChEBI" id="CHEBI:17051"/>
    </reaction>
    <physiologicalReaction direction="left-to-right" evidence="10">
        <dbReference type="Rhea" id="RHEA:76160"/>
    </physiologicalReaction>
</comment>
<keyword evidence="6 11" id="KW-0406">Ion transport</keyword>
<dbReference type="KEGG" id="abas:ACPOL_5506"/>
<organism evidence="12 13">
    <name type="scientific">Acidisarcina polymorpha</name>
    <dbReference type="NCBI Taxonomy" id="2211140"/>
    <lineage>
        <taxon>Bacteria</taxon>
        <taxon>Pseudomonadati</taxon>
        <taxon>Acidobacteriota</taxon>
        <taxon>Terriglobia</taxon>
        <taxon>Terriglobales</taxon>
        <taxon>Acidobacteriaceae</taxon>
        <taxon>Acidisarcina</taxon>
    </lineage>
</organism>
<evidence type="ECO:0000256" key="2">
    <source>
        <dbReference type="ARBA" id="ARBA00022475"/>
    </source>
</evidence>
<comment type="activity regulation">
    <text evidence="11">Na(+) is not transported, but it plays an essential structural role and its presence is essential for fluoride channel function.</text>
</comment>
<feature type="transmembrane region" description="Helical" evidence="11">
    <location>
        <begin position="37"/>
        <end position="54"/>
    </location>
</feature>
<dbReference type="RefSeq" id="WP_114209465.1">
    <property type="nucleotide sequence ID" value="NZ_CP030840.1"/>
</dbReference>
<evidence type="ECO:0000313" key="13">
    <source>
        <dbReference type="Proteomes" id="UP000253606"/>
    </source>
</evidence>
<evidence type="ECO:0000256" key="1">
    <source>
        <dbReference type="ARBA" id="ARBA00004651"/>
    </source>
</evidence>
<evidence type="ECO:0000256" key="7">
    <source>
        <dbReference type="ARBA" id="ARBA00023136"/>
    </source>
</evidence>
<dbReference type="AlphaFoldDB" id="A0A2Z5G7S9"/>
<evidence type="ECO:0000256" key="10">
    <source>
        <dbReference type="ARBA" id="ARBA00035585"/>
    </source>
</evidence>
<keyword evidence="2 11" id="KW-1003">Cell membrane</keyword>
<dbReference type="GO" id="GO:0062054">
    <property type="term" value="F:fluoride channel activity"/>
    <property type="evidence" value="ECO:0007669"/>
    <property type="project" value="UniProtKB-UniRule"/>
</dbReference>
<evidence type="ECO:0000256" key="6">
    <source>
        <dbReference type="ARBA" id="ARBA00023065"/>
    </source>
</evidence>
<keyword evidence="13" id="KW-1185">Reference proteome</keyword>
<dbReference type="PANTHER" id="PTHR28259:SF1">
    <property type="entry name" value="FLUORIDE EXPORT PROTEIN 1-RELATED"/>
    <property type="match status" value="1"/>
</dbReference>
<dbReference type="EMBL" id="CP030840">
    <property type="protein sequence ID" value="AXC14754.1"/>
    <property type="molecule type" value="Genomic_DNA"/>
</dbReference>
<feature type="transmembrane region" description="Helical" evidence="11">
    <location>
        <begin position="66"/>
        <end position="84"/>
    </location>
</feature>
<keyword evidence="7 11" id="KW-0472">Membrane</keyword>
<dbReference type="Pfam" id="PF02537">
    <property type="entry name" value="CRCB"/>
    <property type="match status" value="1"/>
</dbReference>
<evidence type="ECO:0000256" key="8">
    <source>
        <dbReference type="ARBA" id="ARBA00023303"/>
    </source>
</evidence>
<dbReference type="PANTHER" id="PTHR28259">
    <property type="entry name" value="FLUORIDE EXPORT PROTEIN 1-RELATED"/>
    <property type="match status" value="1"/>
</dbReference>
<dbReference type="GO" id="GO:0046872">
    <property type="term" value="F:metal ion binding"/>
    <property type="evidence" value="ECO:0007669"/>
    <property type="project" value="UniProtKB-KW"/>
</dbReference>
<keyword evidence="11" id="KW-0813">Transport</keyword>
<accession>A0A2Z5G7S9</accession>
<dbReference type="GO" id="GO:0005886">
    <property type="term" value="C:plasma membrane"/>
    <property type="evidence" value="ECO:0007669"/>
    <property type="project" value="UniProtKB-SubCell"/>
</dbReference>
<dbReference type="Proteomes" id="UP000253606">
    <property type="component" value="Chromosome"/>
</dbReference>
<comment type="similarity">
    <text evidence="9 11">Belongs to the fluoride channel Fluc/FEX (TC 1.A.43) family.</text>
</comment>
<keyword evidence="5 11" id="KW-1133">Transmembrane helix</keyword>
<evidence type="ECO:0000256" key="5">
    <source>
        <dbReference type="ARBA" id="ARBA00022989"/>
    </source>
</evidence>
<reference evidence="12 13" key="1">
    <citation type="journal article" date="2018" name="Front. Microbiol.">
        <title>Hydrolytic Capabilities as a Key to Environmental Success: Chitinolytic and Cellulolytic Acidobacteria From Acidic Sub-arctic Soils and Boreal Peatlands.</title>
        <authorList>
            <person name="Belova S.E."/>
            <person name="Ravin N.V."/>
            <person name="Pankratov T.A."/>
            <person name="Rakitin A.L."/>
            <person name="Ivanova A.A."/>
            <person name="Beletsky A.V."/>
            <person name="Mardanov A.V."/>
            <person name="Sinninghe Damste J.S."/>
            <person name="Dedysh S.N."/>
        </authorList>
    </citation>
    <scope>NUCLEOTIDE SEQUENCE [LARGE SCALE GENOMIC DNA]</scope>
    <source>
        <strain evidence="12 13">SBC82</strain>
    </source>
</reference>
<proteinExistence type="inferred from homology"/>
<feature type="binding site" evidence="11">
    <location>
        <position position="77"/>
    </location>
    <ligand>
        <name>Na(+)</name>
        <dbReference type="ChEBI" id="CHEBI:29101"/>
        <note>structural</note>
    </ligand>
</feature>
<comment type="subcellular location">
    <subcellularLocation>
        <location evidence="1 11">Cell membrane</location>
        <topology evidence="1 11">Multi-pass membrane protein</topology>
    </subcellularLocation>
</comment>
<sequence length="123" mass="13274">MKFVWVAIGGALGSLARYTLGAWIYSRMGTRFPYGTFVINITGCFVIGLALSILDAHTELPSAWRLAVPIGFVGAYTTFSTFEFETFRAAQENPAIALLYVGSSVVLGYGAVYLGIQTSKLFG</sequence>
<evidence type="ECO:0000313" key="12">
    <source>
        <dbReference type="EMBL" id="AXC14754.1"/>
    </source>
</evidence>
<comment type="function">
    <text evidence="11">Fluoride-specific ion channel. Important for reducing fluoride concentration in the cell, thus reducing its toxicity.</text>
</comment>
<keyword evidence="11" id="KW-0915">Sodium</keyword>
<dbReference type="InterPro" id="IPR003691">
    <property type="entry name" value="FluC"/>
</dbReference>